<reference evidence="1 2" key="1">
    <citation type="journal article" date="2019" name="Front. Microbiol.">
        <title>Genomes of Neutrophilic Sulfur-Oxidizing Chemolithoautotrophs Representing 9 Proteobacterial Species From 8 Genera.</title>
        <authorList>
            <person name="Watanabe T."/>
            <person name="Kojima H."/>
            <person name="Umezawa K."/>
            <person name="Hori C."/>
            <person name="Takasuka T.E."/>
            <person name="Kato Y."/>
            <person name="Fukui M."/>
        </authorList>
    </citation>
    <scope>NUCLEOTIDE SEQUENCE [LARGE SCALE GENOMIC DNA]</scope>
    <source>
        <strain evidence="1 2">TTN</strain>
    </source>
</reference>
<keyword evidence="2" id="KW-1185">Reference proteome</keyword>
<dbReference type="AlphaFoldDB" id="A0A401JYH2"/>
<sequence>MKSQIWIAVSVYVLVAIIKKRLDLDASLYTLLQILSVTLFEKMSIQQALQGVSGRAENTDFSNQLNLFNS</sequence>
<gene>
    <name evidence="1" type="ORF">SFMTTN_2734</name>
</gene>
<name>A0A401JYH2_9PROT</name>
<dbReference type="EMBL" id="BGOW01000030">
    <property type="protein sequence ID" value="GCB01922.1"/>
    <property type="molecule type" value="Genomic_DNA"/>
</dbReference>
<accession>A0A401JYH2</accession>
<evidence type="ECO:0000313" key="2">
    <source>
        <dbReference type="Proteomes" id="UP000286806"/>
    </source>
</evidence>
<organism evidence="1 2">
    <name type="scientific">Sulfuriferula multivorans</name>
    <dbReference type="NCBI Taxonomy" id="1559896"/>
    <lineage>
        <taxon>Bacteria</taxon>
        <taxon>Pseudomonadati</taxon>
        <taxon>Pseudomonadota</taxon>
        <taxon>Betaproteobacteria</taxon>
        <taxon>Nitrosomonadales</taxon>
        <taxon>Sulfuricellaceae</taxon>
        <taxon>Sulfuriferula</taxon>
    </lineage>
</organism>
<proteinExistence type="predicted"/>
<protein>
    <submittedName>
        <fullName evidence="1">ISPg4</fullName>
    </submittedName>
</protein>
<dbReference type="Proteomes" id="UP000286806">
    <property type="component" value="Unassembled WGS sequence"/>
</dbReference>
<comment type="caution">
    <text evidence="1">The sequence shown here is derived from an EMBL/GenBank/DDBJ whole genome shotgun (WGS) entry which is preliminary data.</text>
</comment>
<evidence type="ECO:0000313" key="1">
    <source>
        <dbReference type="EMBL" id="GCB01922.1"/>
    </source>
</evidence>